<reference evidence="1" key="1">
    <citation type="submission" date="2020-04" db="EMBL/GenBank/DDBJ databases">
        <authorList>
            <person name="Zhang T."/>
        </authorList>
    </citation>
    <scope>NUCLEOTIDE SEQUENCE</scope>
    <source>
        <strain evidence="1">HKST-UBA80</strain>
    </source>
</reference>
<dbReference type="AlphaFoldDB" id="A0A955E0L1"/>
<accession>A0A955E0L1</accession>
<sequence>MKKGEKRRVSIKKVGLNLLYVVPNKVGGTQTYAEGILRSLSEDSSGLEVHVFCSSRYYELLKKTNTVSFFTLLVLILKTAL</sequence>
<dbReference type="Proteomes" id="UP000714817">
    <property type="component" value="Unassembled WGS sequence"/>
</dbReference>
<evidence type="ECO:0000313" key="2">
    <source>
        <dbReference type="Proteomes" id="UP000714817"/>
    </source>
</evidence>
<name>A0A955E0L1_UNCKA</name>
<proteinExistence type="predicted"/>
<protein>
    <submittedName>
        <fullName evidence="1">Uncharacterized protein</fullName>
    </submittedName>
</protein>
<organism evidence="1 2">
    <name type="scientific">candidate division WWE3 bacterium</name>
    <dbReference type="NCBI Taxonomy" id="2053526"/>
    <lineage>
        <taxon>Bacteria</taxon>
        <taxon>Katanobacteria</taxon>
    </lineage>
</organism>
<reference evidence="1" key="2">
    <citation type="journal article" date="2021" name="Microbiome">
        <title>Successional dynamics and alternative stable states in a saline activated sludge microbial community over 9 years.</title>
        <authorList>
            <person name="Wang Y."/>
            <person name="Ye J."/>
            <person name="Ju F."/>
            <person name="Liu L."/>
            <person name="Boyd J.A."/>
            <person name="Deng Y."/>
            <person name="Parks D.H."/>
            <person name="Jiang X."/>
            <person name="Yin X."/>
            <person name="Woodcroft B.J."/>
            <person name="Tyson G.W."/>
            <person name="Hugenholtz P."/>
            <person name="Polz M.F."/>
            <person name="Zhang T."/>
        </authorList>
    </citation>
    <scope>NUCLEOTIDE SEQUENCE</scope>
    <source>
        <strain evidence="1">HKST-UBA80</strain>
    </source>
</reference>
<gene>
    <name evidence="1" type="ORF">KDA10_03600</name>
</gene>
<evidence type="ECO:0000313" key="1">
    <source>
        <dbReference type="EMBL" id="MCA9302414.1"/>
    </source>
</evidence>
<dbReference type="EMBL" id="JAGQNY010000016">
    <property type="protein sequence ID" value="MCA9302414.1"/>
    <property type="molecule type" value="Genomic_DNA"/>
</dbReference>
<comment type="caution">
    <text evidence="1">The sequence shown here is derived from an EMBL/GenBank/DDBJ whole genome shotgun (WGS) entry which is preliminary data.</text>
</comment>